<feature type="non-terminal residue" evidence="1">
    <location>
        <position position="1"/>
    </location>
</feature>
<comment type="caution">
    <text evidence="1">The sequence shown here is derived from an EMBL/GenBank/DDBJ whole genome shotgun (WGS) entry which is preliminary data.</text>
</comment>
<proteinExistence type="predicted"/>
<gene>
    <name evidence="1" type="ORF">PFISCL1PPCAC_97</name>
</gene>
<evidence type="ECO:0000313" key="2">
    <source>
        <dbReference type="Proteomes" id="UP001432322"/>
    </source>
</evidence>
<accession>A0AAV5URD4</accession>
<dbReference type="EMBL" id="BTSY01000001">
    <property type="protein sequence ID" value="GMT08800.1"/>
    <property type="molecule type" value="Genomic_DNA"/>
</dbReference>
<feature type="non-terminal residue" evidence="1">
    <location>
        <position position="103"/>
    </location>
</feature>
<dbReference type="AlphaFoldDB" id="A0AAV5URD4"/>
<name>A0AAV5URD4_9BILA</name>
<sequence>LVSPHEGRTASCGGLDDERDLVSSSLLYSSIPSTPSVLHVVGRSLLYLFSSSSVHNRSIHYLFLLLSSILSKPLCRSFLLFSSPIFNSFFFQLIFSPLQSVAP</sequence>
<protein>
    <submittedName>
        <fullName evidence="1">Uncharacterized protein</fullName>
    </submittedName>
</protein>
<reference evidence="1" key="1">
    <citation type="submission" date="2023-10" db="EMBL/GenBank/DDBJ databases">
        <title>Genome assembly of Pristionchus species.</title>
        <authorList>
            <person name="Yoshida K."/>
            <person name="Sommer R.J."/>
        </authorList>
    </citation>
    <scope>NUCLEOTIDE SEQUENCE</scope>
    <source>
        <strain evidence="1">RS5133</strain>
    </source>
</reference>
<evidence type="ECO:0000313" key="1">
    <source>
        <dbReference type="EMBL" id="GMT08800.1"/>
    </source>
</evidence>
<organism evidence="1 2">
    <name type="scientific">Pristionchus fissidentatus</name>
    <dbReference type="NCBI Taxonomy" id="1538716"/>
    <lineage>
        <taxon>Eukaryota</taxon>
        <taxon>Metazoa</taxon>
        <taxon>Ecdysozoa</taxon>
        <taxon>Nematoda</taxon>
        <taxon>Chromadorea</taxon>
        <taxon>Rhabditida</taxon>
        <taxon>Rhabditina</taxon>
        <taxon>Diplogasteromorpha</taxon>
        <taxon>Diplogasteroidea</taxon>
        <taxon>Neodiplogasteridae</taxon>
        <taxon>Pristionchus</taxon>
    </lineage>
</organism>
<keyword evidence="2" id="KW-1185">Reference proteome</keyword>
<dbReference type="Proteomes" id="UP001432322">
    <property type="component" value="Unassembled WGS sequence"/>
</dbReference>